<dbReference type="InterPro" id="IPR013783">
    <property type="entry name" value="Ig-like_fold"/>
</dbReference>
<organism evidence="3 4">
    <name type="scientific">Opisthorchis felineus</name>
    <dbReference type="NCBI Taxonomy" id="147828"/>
    <lineage>
        <taxon>Eukaryota</taxon>
        <taxon>Metazoa</taxon>
        <taxon>Spiralia</taxon>
        <taxon>Lophotrochozoa</taxon>
        <taxon>Platyhelminthes</taxon>
        <taxon>Trematoda</taxon>
        <taxon>Digenea</taxon>
        <taxon>Opisthorchiida</taxon>
        <taxon>Opisthorchiata</taxon>
        <taxon>Opisthorchiidae</taxon>
        <taxon>Opisthorchis</taxon>
    </lineage>
</organism>
<sequence>MDITVSVLPGQPQANVSWATPTSDIDSKFTVNLYNGSTAVQSRKTDQSHILFQNVALCVSWTVGIVAENEHGSSPEEFSREFRIPAMPKPPEALQVKTVTSETNAVVSWDYKGECPTSSFQVSAHKEDGTSLGSVSTTDRNVQLSDLPLCTSLYVGVVAQNGAGSGPQTKTIPLTIPAAPGELTAVKVKAEPSVTNATVSWEYTHACVADQFKVILYSPYGAILNTVLTSGREVNLFNLSVNVPLYVGVLGINTVGTGPEKKSRNFIISHGLTAELRRPQPEAKLEVQLIKTTLEDSINVTVSTHRGRSFVDVSWVVRISHNISKFTVNLYNVSSMVQSQTTDRNSTTFWYVDPCLSWTVGISAQHEEWTSQEWFSKQFRIPAAKAPEPPSNMTWQLNRWKRMLTVSWMHSCATSFEVFFYSEVHLTGRQTTQNRTVTFGNLPVDLPLRVGVTAQNDYGASMEALSVEFFIPTYRGHIRSPKRRKRQRKLSGQQQPSTGTWDILKGLLQALF</sequence>
<name>A0A4S2LK95_OPIFE</name>
<evidence type="ECO:0000313" key="4">
    <source>
        <dbReference type="Proteomes" id="UP000308267"/>
    </source>
</evidence>
<dbReference type="Gene3D" id="2.60.40.10">
    <property type="entry name" value="Immunoglobulins"/>
    <property type="match status" value="1"/>
</dbReference>
<proteinExistence type="predicted"/>
<gene>
    <name evidence="3" type="ORF">CRM22_006991</name>
</gene>
<reference evidence="3 4" key="1">
    <citation type="journal article" date="2019" name="BMC Genomics">
        <title>New insights from Opisthorchis felineus genome: update on genomics of the epidemiologically important liver flukes.</title>
        <authorList>
            <person name="Ershov N.I."/>
            <person name="Mordvinov V.A."/>
            <person name="Prokhortchouk E.B."/>
            <person name="Pakharukova M.Y."/>
            <person name="Gunbin K.V."/>
            <person name="Ustyantsev K."/>
            <person name="Genaev M.A."/>
            <person name="Blinov A.G."/>
            <person name="Mazur A."/>
            <person name="Boulygina E."/>
            <person name="Tsygankova S."/>
            <person name="Khrameeva E."/>
            <person name="Chekanov N."/>
            <person name="Fan G."/>
            <person name="Xiao A."/>
            <person name="Zhang H."/>
            <person name="Xu X."/>
            <person name="Yang H."/>
            <person name="Solovyev V."/>
            <person name="Lee S.M."/>
            <person name="Liu X."/>
            <person name="Afonnikov D.A."/>
            <person name="Skryabin K.G."/>
        </authorList>
    </citation>
    <scope>NUCLEOTIDE SEQUENCE [LARGE SCALE GENOMIC DNA]</scope>
    <source>
        <strain evidence="3">AK-0245</strain>
        <tissue evidence="3">Whole organism</tissue>
    </source>
</reference>
<keyword evidence="4" id="KW-1185">Reference proteome</keyword>
<protein>
    <recommendedName>
        <fullName evidence="2">Fibronectin type-III domain-containing protein</fullName>
    </recommendedName>
</protein>
<comment type="caution">
    <text evidence="3">The sequence shown here is derived from an EMBL/GenBank/DDBJ whole genome shotgun (WGS) entry which is preliminary data.</text>
</comment>
<accession>A0A4S2LK95</accession>
<evidence type="ECO:0000256" key="1">
    <source>
        <dbReference type="ARBA" id="ARBA00022737"/>
    </source>
</evidence>
<dbReference type="EMBL" id="SJOL01007224">
    <property type="protein sequence ID" value="TGZ63336.1"/>
    <property type="molecule type" value="Genomic_DNA"/>
</dbReference>
<dbReference type="SMART" id="SM00060">
    <property type="entry name" value="FN3"/>
    <property type="match status" value="3"/>
</dbReference>
<keyword evidence="1" id="KW-0677">Repeat</keyword>
<dbReference type="AlphaFoldDB" id="A0A4S2LK95"/>
<dbReference type="InterPro" id="IPR003961">
    <property type="entry name" value="FN3_dom"/>
</dbReference>
<dbReference type="PROSITE" id="PS50853">
    <property type="entry name" value="FN3"/>
    <property type="match status" value="1"/>
</dbReference>
<dbReference type="Proteomes" id="UP000308267">
    <property type="component" value="Unassembled WGS sequence"/>
</dbReference>
<dbReference type="Pfam" id="PF00041">
    <property type="entry name" value="fn3"/>
    <property type="match status" value="1"/>
</dbReference>
<dbReference type="InterPro" id="IPR050991">
    <property type="entry name" value="ECM_Regulatory_Proteins"/>
</dbReference>
<dbReference type="SUPFAM" id="SSF49265">
    <property type="entry name" value="Fibronectin type III"/>
    <property type="match status" value="2"/>
</dbReference>
<evidence type="ECO:0000259" key="2">
    <source>
        <dbReference type="PROSITE" id="PS50853"/>
    </source>
</evidence>
<dbReference type="PANTHER" id="PTHR46708:SF2">
    <property type="entry name" value="FIBRONECTIN TYPE-III DOMAIN-CONTAINING PROTEIN"/>
    <property type="match status" value="1"/>
</dbReference>
<evidence type="ECO:0000313" key="3">
    <source>
        <dbReference type="EMBL" id="TGZ63336.1"/>
    </source>
</evidence>
<dbReference type="InterPro" id="IPR036116">
    <property type="entry name" value="FN3_sf"/>
</dbReference>
<feature type="domain" description="Fibronectin type-III" evidence="2">
    <location>
        <begin position="90"/>
        <end position="179"/>
    </location>
</feature>
<dbReference type="PANTHER" id="PTHR46708">
    <property type="entry name" value="TENASCIN"/>
    <property type="match status" value="1"/>
</dbReference>